<dbReference type="CDD" id="cd16936">
    <property type="entry name" value="HATPase_RsbW-like"/>
    <property type="match status" value="1"/>
</dbReference>
<dbReference type="PANTHER" id="PTHR35526:SF3">
    <property type="entry name" value="ANTI-SIGMA-F FACTOR RSBW"/>
    <property type="match status" value="1"/>
</dbReference>
<dbReference type="InterPro" id="IPR036890">
    <property type="entry name" value="HATPase_C_sf"/>
</dbReference>
<keyword evidence="4" id="KW-1185">Reference proteome</keyword>
<dbReference type="Gene3D" id="3.30.565.10">
    <property type="entry name" value="Histidine kinase-like ATPase, C-terminal domain"/>
    <property type="match status" value="1"/>
</dbReference>
<name>A0A317T7H2_9CHLB</name>
<dbReference type="OrthoDB" id="9792240at2"/>
<dbReference type="Pfam" id="PF13581">
    <property type="entry name" value="HATPase_c_2"/>
    <property type="match status" value="1"/>
</dbReference>
<dbReference type="GO" id="GO:0004674">
    <property type="term" value="F:protein serine/threonine kinase activity"/>
    <property type="evidence" value="ECO:0007669"/>
    <property type="project" value="UniProtKB-KW"/>
</dbReference>
<reference evidence="4" key="1">
    <citation type="submission" date="2017-10" db="EMBL/GenBank/DDBJ databases">
        <authorList>
            <person name="Gaisin V.A."/>
            <person name="Rysina M.S."/>
            <person name="Grouzdev D.S."/>
        </authorList>
    </citation>
    <scope>NUCLEOTIDE SEQUENCE [LARGE SCALE GENOMIC DNA]</scope>
    <source>
        <strain evidence="4">V1</strain>
    </source>
</reference>
<dbReference type="AlphaFoldDB" id="A0A317T7H2"/>
<keyword evidence="1" id="KW-0418">Kinase</keyword>
<evidence type="ECO:0000313" key="3">
    <source>
        <dbReference type="EMBL" id="PWW82515.1"/>
    </source>
</evidence>
<proteinExistence type="predicted"/>
<keyword evidence="1" id="KW-0808">Transferase</keyword>
<dbReference type="InterPro" id="IPR050267">
    <property type="entry name" value="Anti-sigma-factor_SerPK"/>
</dbReference>
<dbReference type="PANTHER" id="PTHR35526">
    <property type="entry name" value="ANTI-SIGMA-F FACTOR RSBW-RELATED"/>
    <property type="match status" value="1"/>
</dbReference>
<organism evidence="3 4">
    <name type="scientific">Prosthecochloris marina</name>
    <dbReference type="NCBI Taxonomy" id="2017681"/>
    <lineage>
        <taxon>Bacteria</taxon>
        <taxon>Pseudomonadati</taxon>
        <taxon>Chlorobiota</taxon>
        <taxon>Chlorobiia</taxon>
        <taxon>Chlorobiales</taxon>
        <taxon>Chlorobiaceae</taxon>
        <taxon>Prosthecochloris</taxon>
    </lineage>
</organism>
<dbReference type="RefSeq" id="WP_110022991.1">
    <property type="nucleotide sequence ID" value="NZ_PDNZ01000003.1"/>
</dbReference>
<dbReference type="InterPro" id="IPR003594">
    <property type="entry name" value="HATPase_dom"/>
</dbReference>
<evidence type="ECO:0000313" key="4">
    <source>
        <dbReference type="Proteomes" id="UP000246278"/>
    </source>
</evidence>
<dbReference type="SUPFAM" id="SSF55874">
    <property type="entry name" value="ATPase domain of HSP90 chaperone/DNA topoisomerase II/histidine kinase"/>
    <property type="match status" value="1"/>
</dbReference>
<dbReference type="EMBL" id="PDNZ01000003">
    <property type="protein sequence ID" value="PWW82515.1"/>
    <property type="molecule type" value="Genomic_DNA"/>
</dbReference>
<dbReference type="Proteomes" id="UP000246278">
    <property type="component" value="Unassembled WGS sequence"/>
</dbReference>
<evidence type="ECO:0000259" key="2">
    <source>
        <dbReference type="Pfam" id="PF13581"/>
    </source>
</evidence>
<protein>
    <submittedName>
        <fullName evidence="3">Anti-sigma regulatory factor</fullName>
    </submittedName>
</protein>
<evidence type="ECO:0000256" key="1">
    <source>
        <dbReference type="ARBA" id="ARBA00022527"/>
    </source>
</evidence>
<sequence length="143" mass="15796">MNDSTITLSLPGSIRFTRLASLTASKTAELFLSSMKVSKGTDDFRHAFELSVSEAFTNAARYALPSSHPQPVTISFRFEEKQLTVSVTDSNPAFTIESPVPDIENYPEGGYGLLLIRSLMDTVSCRRENNTNTITMSKQPEIL</sequence>
<comment type="caution">
    <text evidence="3">The sequence shown here is derived from an EMBL/GenBank/DDBJ whole genome shotgun (WGS) entry which is preliminary data.</text>
</comment>
<accession>A0A317T7H2</accession>
<keyword evidence="1" id="KW-0723">Serine/threonine-protein kinase</keyword>
<feature type="domain" description="Histidine kinase/HSP90-like ATPase" evidence="2">
    <location>
        <begin position="29"/>
        <end position="138"/>
    </location>
</feature>
<gene>
    <name evidence="3" type="ORF">CR164_05890</name>
</gene>